<evidence type="ECO:0000256" key="2">
    <source>
        <dbReference type="SAM" id="MobiDB-lite"/>
    </source>
</evidence>
<sequence length="237" mass="25368">MAKRVRGEDGKMYKVKKPFYKKVWFWFVAVILLIIIGGALGGNKDDSAKNSNTNTDSKSETTKQSSEITSSEAPAEQNVQPLLDKYNSIVIGENGSTQDAVIGTFGDPDSTSETTISGIQTVMNIWTGLEGGDLLSALTVSFTDGVANSKSITGLPVDKSNKISLEMYNSIPTDGSYTLEQAEQDFGQPNGYSESNIMGMVTNMVSWSTNADGDWGANFNVTFQDGVAVSKAQGGLQ</sequence>
<keyword evidence="4" id="KW-1185">Reference proteome</keyword>
<organism evidence="3 4">
    <name type="scientific">Enterococcus entomosocium</name>
    <dbReference type="NCBI Taxonomy" id="3034352"/>
    <lineage>
        <taxon>Bacteria</taxon>
        <taxon>Bacillati</taxon>
        <taxon>Bacillota</taxon>
        <taxon>Bacilli</taxon>
        <taxon>Lactobacillales</taxon>
        <taxon>Enterococcaceae</taxon>
        <taxon>Enterococcus</taxon>
    </lineage>
</organism>
<evidence type="ECO:0000313" key="3">
    <source>
        <dbReference type="EMBL" id="MEW3466489.1"/>
    </source>
</evidence>
<evidence type="ECO:0000313" key="4">
    <source>
        <dbReference type="Proteomes" id="UP001554047"/>
    </source>
</evidence>
<proteinExistence type="predicted"/>
<accession>A0ABV3MDK0</accession>
<protein>
    <submittedName>
        <fullName evidence="3">DUF3862 domain-containing protein</fullName>
    </submittedName>
</protein>
<name>A0ABV3MDK0_9ENTE</name>
<dbReference type="InterPro" id="IPR037873">
    <property type="entry name" value="BamE-like"/>
</dbReference>
<dbReference type="Pfam" id="PF12978">
    <property type="entry name" value="DUF3862"/>
    <property type="match status" value="1"/>
</dbReference>
<dbReference type="Proteomes" id="UP001554047">
    <property type="component" value="Unassembled WGS sequence"/>
</dbReference>
<evidence type="ECO:0000256" key="1">
    <source>
        <dbReference type="ARBA" id="ARBA00022729"/>
    </source>
</evidence>
<keyword evidence="1" id="KW-0732">Signal</keyword>
<dbReference type="InterPro" id="IPR024418">
    <property type="entry name" value="DUF3862"/>
</dbReference>
<dbReference type="EMBL" id="JBFDTB010000016">
    <property type="protein sequence ID" value="MEW3466489.1"/>
    <property type="molecule type" value="Genomic_DNA"/>
</dbReference>
<reference evidence="3 4" key="1">
    <citation type="submission" date="2024-05" db="EMBL/GenBank/DDBJ databases">
        <title>Human gut microbiome strain richness.</title>
        <authorList>
            <person name="Chen-Liaw A."/>
        </authorList>
    </citation>
    <scope>NUCLEOTIDE SEQUENCE [LARGE SCALE GENOMIC DNA]</scope>
    <source>
        <strain evidence="3 4">J1100102st1_G3_J1100102_180507</strain>
    </source>
</reference>
<comment type="caution">
    <text evidence="3">The sequence shown here is derived from an EMBL/GenBank/DDBJ whole genome shotgun (WGS) entry which is preliminary data.</text>
</comment>
<feature type="compositionally biased region" description="Polar residues" evidence="2">
    <location>
        <begin position="49"/>
        <end position="77"/>
    </location>
</feature>
<dbReference type="RefSeq" id="WP_196044229.1">
    <property type="nucleotide sequence ID" value="NZ_JBFDTB010000016.1"/>
</dbReference>
<gene>
    <name evidence="3" type="ORF">AB1I55_10340</name>
</gene>
<dbReference type="Gene3D" id="3.30.1450.10">
    <property type="match status" value="2"/>
</dbReference>
<feature type="region of interest" description="Disordered" evidence="2">
    <location>
        <begin position="45"/>
        <end position="77"/>
    </location>
</feature>